<feature type="compositionally biased region" description="Basic residues" evidence="1">
    <location>
        <begin position="142"/>
        <end position="154"/>
    </location>
</feature>
<feature type="domain" description="CSD" evidence="2">
    <location>
        <begin position="28"/>
        <end position="95"/>
    </location>
</feature>
<proteinExistence type="predicted"/>
<evidence type="ECO:0000256" key="1">
    <source>
        <dbReference type="SAM" id="MobiDB-lite"/>
    </source>
</evidence>
<dbReference type="Proteomes" id="UP000728185">
    <property type="component" value="Unassembled WGS sequence"/>
</dbReference>
<evidence type="ECO:0000259" key="2">
    <source>
        <dbReference type="PROSITE" id="PS51857"/>
    </source>
</evidence>
<dbReference type="EMBL" id="LUCM01004785">
    <property type="protein sequence ID" value="KAA0193811.1"/>
    <property type="molecule type" value="Genomic_DNA"/>
</dbReference>
<dbReference type="GO" id="GO:0003676">
    <property type="term" value="F:nucleic acid binding"/>
    <property type="evidence" value="ECO:0007669"/>
    <property type="project" value="InterPro"/>
</dbReference>
<organism evidence="3 4">
    <name type="scientific">Fasciolopsis buskii</name>
    <dbReference type="NCBI Taxonomy" id="27845"/>
    <lineage>
        <taxon>Eukaryota</taxon>
        <taxon>Metazoa</taxon>
        <taxon>Spiralia</taxon>
        <taxon>Lophotrochozoa</taxon>
        <taxon>Platyhelminthes</taxon>
        <taxon>Trematoda</taxon>
        <taxon>Digenea</taxon>
        <taxon>Plagiorchiida</taxon>
        <taxon>Echinostomata</taxon>
        <taxon>Echinostomatoidea</taxon>
        <taxon>Fasciolidae</taxon>
        <taxon>Fasciolopsis</taxon>
    </lineage>
</organism>
<evidence type="ECO:0000313" key="3">
    <source>
        <dbReference type="EMBL" id="KAA0193811.1"/>
    </source>
</evidence>
<dbReference type="InterPro" id="IPR050181">
    <property type="entry name" value="Cold_shock_domain"/>
</dbReference>
<dbReference type="PROSITE" id="PS00352">
    <property type="entry name" value="CSD_1"/>
    <property type="match status" value="1"/>
</dbReference>
<dbReference type="InterPro" id="IPR011129">
    <property type="entry name" value="CSD"/>
</dbReference>
<feature type="region of interest" description="Disordered" evidence="1">
    <location>
        <begin position="114"/>
        <end position="397"/>
    </location>
</feature>
<dbReference type="Pfam" id="PF00313">
    <property type="entry name" value="CSD"/>
    <property type="match status" value="1"/>
</dbReference>
<dbReference type="InterPro" id="IPR019844">
    <property type="entry name" value="CSD_CS"/>
</dbReference>
<feature type="compositionally biased region" description="Basic residues" evidence="1">
    <location>
        <begin position="316"/>
        <end position="330"/>
    </location>
</feature>
<dbReference type="Gene3D" id="2.40.50.140">
    <property type="entry name" value="Nucleic acid-binding proteins"/>
    <property type="match status" value="1"/>
</dbReference>
<dbReference type="InterPro" id="IPR012340">
    <property type="entry name" value="NA-bd_OB-fold"/>
</dbReference>
<keyword evidence="4" id="KW-1185">Reference proteome</keyword>
<reference evidence="3" key="1">
    <citation type="submission" date="2019-05" db="EMBL/GenBank/DDBJ databases">
        <title>Annotation for the trematode Fasciolopsis buski.</title>
        <authorList>
            <person name="Choi Y.-J."/>
        </authorList>
    </citation>
    <scope>NUCLEOTIDE SEQUENCE</scope>
    <source>
        <strain evidence="3">HT</strain>
        <tissue evidence="3">Whole worm</tissue>
    </source>
</reference>
<dbReference type="OrthoDB" id="203339at2759"/>
<name>A0A8E0S1P0_9TREM</name>
<protein>
    <submittedName>
        <fullName evidence="3">Nuclease-sensitive element-binding protein 1</fullName>
    </submittedName>
</protein>
<dbReference type="PRINTS" id="PR00050">
    <property type="entry name" value="COLDSHOCK"/>
</dbReference>
<gene>
    <name evidence="3" type="ORF">FBUS_05224</name>
</gene>
<dbReference type="AlphaFoldDB" id="A0A8E0S1P0"/>
<dbReference type="SUPFAM" id="SSF50249">
    <property type="entry name" value="Nucleic acid-binding proteins"/>
    <property type="match status" value="1"/>
</dbReference>
<dbReference type="CDD" id="cd04458">
    <property type="entry name" value="CSP_CDS"/>
    <property type="match status" value="1"/>
</dbReference>
<feature type="compositionally biased region" description="Polar residues" evidence="1">
    <location>
        <begin position="114"/>
        <end position="127"/>
    </location>
</feature>
<evidence type="ECO:0000313" key="4">
    <source>
        <dbReference type="Proteomes" id="UP000728185"/>
    </source>
</evidence>
<accession>A0A8E0S1P0</accession>
<dbReference type="PROSITE" id="PS51857">
    <property type="entry name" value="CSD_2"/>
    <property type="match status" value="1"/>
</dbReference>
<feature type="compositionally biased region" description="Basic residues" evidence="1">
    <location>
        <begin position="209"/>
        <end position="224"/>
    </location>
</feature>
<sequence length="397" mass="43079">MAAVVETPSEVAKTPKKEVEVVKVLAEKVRGHVKWYSASRHYGFISRNDDGGDLFVHRSVISAYSKRFPSLRTGEEVEFSVVETNQGIEATYVTGPGGQPVKGLRPLYRRYRTTSEPNANSDPTQAPQADPSGGGDGTRQRQGGRRPRGFRRRGGAGGGRMRSNQNDSRATDDGQENESPQANGGVTDGEARSGIDSGAQGDSPNRAVPRQRRRPQRRGVRHRSAPTEGEAAAEESQGDGGDPSGEPQSQPPPRELRNQGRPFRRPFRVRGGSFRYMNGYSNPPGKFGEHIDGAGHGQRQNQFSGRNGYDRNGGIPRRRGYGYRGTRRRRPDQEGRAVNGDHAVNEDTTVEKPGSGPQEVDEGLSKQLEQVNVGDAAAVDPESGKTEPVMTNGAAEN</sequence>
<dbReference type="InterPro" id="IPR002059">
    <property type="entry name" value="CSP_DNA-bd"/>
</dbReference>
<dbReference type="PANTHER" id="PTHR11544">
    <property type="entry name" value="COLD SHOCK DOMAIN CONTAINING PROTEINS"/>
    <property type="match status" value="1"/>
</dbReference>
<comment type="caution">
    <text evidence="3">The sequence shown here is derived from an EMBL/GenBank/DDBJ whole genome shotgun (WGS) entry which is preliminary data.</text>
</comment>
<dbReference type="SMART" id="SM00357">
    <property type="entry name" value="CSP"/>
    <property type="match status" value="1"/>
</dbReference>